<comment type="caution">
    <text evidence="1">The sequence shown here is derived from an EMBL/GenBank/DDBJ whole genome shotgun (WGS) entry which is preliminary data.</text>
</comment>
<evidence type="ECO:0000313" key="2">
    <source>
        <dbReference type="Proteomes" id="UP000051955"/>
    </source>
</evidence>
<dbReference type="AlphaFoldDB" id="A0A0R1LT93"/>
<evidence type="ECO:0000313" key="1">
    <source>
        <dbReference type="EMBL" id="KRK94663.1"/>
    </source>
</evidence>
<dbReference type="EMBL" id="AZDV01000026">
    <property type="protein sequence ID" value="KRK94663.1"/>
    <property type="molecule type" value="Genomic_DNA"/>
</dbReference>
<dbReference type="Proteomes" id="UP000051955">
    <property type="component" value="Unassembled WGS sequence"/>
</dbReference>
<protein>
    <recommendedName>
        <fullName evidence="3">Polyketide cyclase / dehydrase and lipid transport</fullName>
    </recommendedName>
</protein>
<reference evidence="1 2" key="1">
    <citation type="journal article" date="2015" name="Genome Announc.">
        <title>Expanding the biotechnology potential of lactobacilli through comparative genomics of 213 strains and associated genera.</title>
        <authorList>
            <person name="Sun Z."/>
            <person name="Harris H.M."/>
            <person name="McCann A."/>
            <person name="Guo C."/>
            <person name="Argimon S."/>
            <person name="Zhang W."/>
            <person name="Yang X."/>
            <person name="Jeffery I.B."/>
            <person name="Cooney J.C."/>
            <person name="Kagawa T.F."/>
            <person name="Liu W."/>
            <person name="Song Y."/>
            <person name="Salvetti E."/>
            <person name="Wrobel A."/>
            <person name="Rasinkangas P."/>
            <person name="Parkhill J."/>
            <person name="Rea M.C."/>
            <person name="O'Sullivan O."/>
            <person name="Ritari J."/>
            <person name="Douillard F.P."/>
            <person name="Paul Ross R."/>
            <person name="Yang R."/>
            <person name="Briner A.E."/>
            <person name="Felis G.E."/>
            <person name="de Vos W.M."/>
            <person name="Barrangou R."/>
            <person name="Klaenhammer T.R."/>
            <person name="Caufield P.W."/>
            <person name="Cui Y."/>
            <person name="Zhang H."/>
            <person name="O'Toole P.W."/>
        </authorList>
    </citation>
    <scope>NUCLEOTIDE SEQUENCE [LARGE SCALE GENOMIC DNA]</scope>
    <source>
        <strain evidence="1 2">DSM 19394</strain>
    </source>
</reference>
<dbReference type="SUPFAM" id="SSF55961">
    <property type="entry name" value="Bet v1-like"/>
    <property type="match status" value="1"/>
</dbReference>
<dbReference type="Pfam" id="PF10604">
    <property type="entry name" value="Polyketide_cyc2"/>
    <property type="match status" value="1"/>
</dbReference>
<dbReference type="STRING" id="1423715.FD25_GL000634"/>
<accession>A0A0R1LT93</accession>
<keyword evidence="2" id="KW-1185">Reference proteome</keyword>
<name>A0A0R1LT93_9LACO</name>
<organism evidence="1 2">
    <name type="scientific">Levilactobacillus acidifarinae DSM 19394 = JCM 15949</name>
    <dbReference type="NCBI Taxonomy" id="1423715"/>
    <lineage>
        <taxon>Bacteria</taxon>
        <taxon>Bacillati</taxon>
        <taxon>Bacillota</taxon>
        <taxon>Bacilli</taxon>
        <taxon>Lactobacillales</taxon>
        <taxon>Lactobacillaceae</taxon>
        <taxon>Levilactobacillus</taxon>
    </lineage>
</organism>
<sequence>MHQLLLTPERLSQWNPGIGTLTVRPNGWVITRSAPALNRYEILTVTATTRQVVYHSTEGRLTYLLRFDLTPQGGQTRVTEDLMLTRPVGRTLPLTLLAVNAKPAFQANLQRLAALLTKTVQ</sequence>
<dbReference type="InterPro" id="IPR023393">
    <property type="entry name" value="START-like_dom_sf"/>
</dbReference>
<dbReference type="PATRIC" id="fig|1423715.3.peg.661"/>
<dbReference type="Gene3D" id="3.30.530.20">
    <property type="match status" value="1"/>
</dbReference>
<evidence type="ECO:0008006" key="3">
    <source>
        <dbReference type="Google" id="ProtNLM"/>
    </source>
</evidence>
<gene>
    <name evidence="1" type="ORF">FD25_GL000634</name>
</gene>
<proteinExistence type="predicted"/>
<dbReference type="InterPro" id="IPR019587">
    <property type="entry name" value="Polyketide_cyclase/dehydratase"/>
</dbReference>